<feature type="transmembrane region" description="Helical" evidence="1">
    <location>
        <begin position="69"/>
        <end position="90"/>
    </location>
</feature>
<proteinExistence type="predicted"/>
<dbReference type="AlphaFoldDB" id="A0A9Q0KCK3"/>
<keyword evidence="3" id="KW-1185">Reference proteome</keyword>
<feature type="transmembrane region" description="Helical" evidence="1">
    <location>
        <begin position="143"/>
        <end position="163"/>
    </location>
</feature>
<dbReference type="EMBL" id="JAMYWD010000006">
    <property type="protein sequence ID" value="KAJ4967861.1"/>
    <property type="molecule type" value="Genomic_DNA"/>
</dbReference>
<keyword evidence="1" id="KW-1133">Transmembrane helix</keyword>
<evidence type="ECO:0000313" key="2">
    <source>
        <dbReference type="EMBL" id="KAJ4967861.1"/>
    </source>
</evidence>
<evidence type="ECO:0000313" key="3">
    <source>
        <dbReference type="Proteomes" id="UP001141806"/>
    </source>
</evidence>
<reference evidence="2" key="1">
    <citation type="journal article" date="2023" name="Plant J.">
        <title>The genome of the king protea, Protea cynaroides.</title>
        <authorList>
            <person name="Chang J."/>
            <person name="Duong T.A."/>
            <person name="Schoeman C."/>
            <person name="Ma X."/>
            <person name="Roodt D."/>
            <person name="Barker N."/>
            <person name="Li Z."/>
            <person name="Van de Peer Y."/>
            <person name="Mizrachi E."/>
        </authorList>
    </citation>
    <scope>NUCLEOTIDE SEQUENCE</scope>
    <source>
        <tissue evidence="2">Young leaves</tissue>
    </source>
</reference>
<comment type="caution">
    <text evidence="2">The sequence shown here is derived from an EMBL/GenBank/DDBJ whole genome shotgun (WGS) entry which is preliminary data.</text>
</comment>
<evidence type="ECO:0000256" key="1">
    <source>
        <dbReference type="SAM" id="Phobius"/>
    </source>
</evidence>
<organism evidence="2 3">
    <name type="scientific">Protea cynaroides</name>
    <dbReference type="NCBI Taxonomy" id="273540"/>
    <lineage>
        <taxon>Eukaryota</taxon>
        <taxon>Viridiplantae</taxon>
        <taxon>Streptophyta</taxon>
        <taxon>Embryophyta</taxon>
        <taxon>Tracheophyta</taxon>
        <taxon>Spermatophyta</taxon>
        <taxon>Magnoliopsida</taxon>
        <taxon>Proteales</taxon>
        <taxon>Proteaceae</taxon>
        <taxon>Protea</taxon>
    </lineage>
</organism>
<protein>
    <submittedName>
        <fullName evidence="2">Uncharacterized protein</fullName>
    </submittedName>
</protein>
<gene>
    <name evidence="2" type="ORF">NE237_014562</name>
</gene>
<dbReference type="Proteomes" id="UP001141806">
    <property type="component" value="Unassembled WGS sequence"/>
</dbReference>
<keyword evidence="1" id="KW-0812">Transmembrane</keyword>
<sequence>MELSEDDSPNSETRSSITALLQRCYVATVKDEEEKFLSFGKGGGDGPGGGFGGGVGGNFGKGGGLGGGMVKVVVSVAVSALVVDPTMVLAKVVELVVALEKLVVLVEGLERVADLVVVVVVQVEDLRRNDMSKELYKYLRNGHLGIGGMCGALMLCGLISSLFRAKEGSGV</sequence>
<name>A0A9Q0KCK3_9MAGN</name>
<accession>A0A9Q0KCK3</accession>
<keyword evidence="1" id="KW-0472">Membrane</keyword>